<dbReference type="AlphaFoldDB" id="A0A101NEV5"/>
<dbReference type="RefSeq" id="WP_067007612.1">
    <property type="nucleotide sequence ID" value="NZ_BNDU01000004.1"/>
</dbReference>
<dbReference type="EMBL" id="LMWL01000069">
    <property type="protein sequence ID" value="KUM91696.1"/>
    <property type="molecule type" value="Genomic_DNA"/>
</dbReference>
<evidence type="ECO:0000313" key="1">
    <source>
        <dbReference type="EMBL" id="KUM91696.1"/>
    </source>
</evidence>
<gene>
    <name evidence="1" type="ORF">AQI88_35310</name>
</gene>
<sequence length="218" mass="24143">MHWEVAHAFQYHREQALRDHTQNIGRLLQEAYDLRLEGKTLRIKMRTVLPMLEQAWPQAVQLQNNWLAADLCLTTAAVSLIAGDEPSAGLRLSNAQGYAQTAANAAPRMVLNEHAVKQMTEAVRKLLLRRYPYPFAFQTALPPAPDAATIRNVVNSLPTSALRTRAEEAQIRDAVVRRVRIGYGDFSALEPAQDPPALRALTFIADVGSVISLALPNS</sequence>
<name>A0A101NEV5_9ACTN</name>
<protein>
    <submittedName>
        <fullName evidence="1">Uncharacterized protein</fullName>
    </submittedName>
</protein>
<accession>A0A101NEV5</accession>
<comment type="caution">
    <text evidence="1">The sequence shown here is derived from an EMBL/GenBank/DDBJ whole genome shotgun (WGS) entry which is preliminary data.</text>
</comment>
<dbReference type="Proteomes" id="UP000054241">
    <property type="component" value="Unassembled WGS sequence"/>
</dbReference>
<reference evidence="1 2" key="1">
    <citation type="submission" date="2015-10" db="EMBL/GenBank/DDBJ databases">
        <title>Draft genome sequence of Streptomyces cellostaticus DSM 40189, type strain for the species Streptomyces cellostaticus.</title>
        <authorList>
            <person name="Ruckert C."/>
            <person name="Winkler A."/>
            <person name="Kalinowski J."/>
            <person name="Kampfer P."/>
            <person name="Glaeser S."/>
        </authorList>
    </citation>
    <scope>NUCLEOTIDE SEQUENCE [LARGE SCALE GENOMIC DNA]</scope>
    <source>
        <strain evidence="1 2">DSM 40189</strain>
    </source>
</reference>
<organism evidence="1 2">
    <name type="scientific">Streptomyces cellostaticus</name>
    <dbReference type="NCBI Taxonomy" id="67285"/>
    <lineage>
        <taxon>Bacteria</taxon>
        <taxon>Bacillati</taxon>
        <taxon>Actinomycetota</taxon>
        <taxon>Actinomycetes</taxon>
        <taxon>Kitasatosporales</taxon>
        <taxon>Streptomycetaceae</taxon>
        <taxon>Streptomyces</taxon>
    </lineage>
</organism>
<proteinExistence type="predicted"/>
<evidence type="ECO:0000313" key="2">
    <source>
        <dbReference type="Proteomes" id="UP000054241"/>
    </source>
</evidence>
<keyword evidence="2" id="KW-1185">Reference proteome</keyword>